<reference evidence="13" key="1">
    <citation type="journal article" date="2019" name="Int. J. Syst. Evol. Microbiol.">
        <title>The Global Catalogue of Microorganisms (GCM) 10K type strain sequencing project: providing services to taxonomists for standard genome sequencing and annotation.</title>
        <authorList>
            <consortium name="The Broad Institute Genomics Platform"/>
            <consortium name="The Broad Institute Genome Sequencing Center for Infectious Disease"/>
            <person name="Wu L."/>
            <person name="Ma J."/>
        </authorList>
    </citation>
    <scope>NUCLEOTIDE SEQUENCE [LARGE SCALE GENOMIC DNA]</scope>
    <source>
        <strain evidence="13">CCUG 58412</strain>
    </source>
</reference>
<evidence type="ECO:0000256" key="7">
    <source>
        <dbReference type="ARBA" id="ARBA00023170"/>
    </source>
</evidence>
<dbReference type="Gene3D" id="2.170.130.10">
    <property type="entry name" value="TonB-dependent receptor, plug domain"/>
    <property type="match status" value="1"/>
</dbReference>
<evidence type="ECO:0000256" key="8">
    <source>
        <dbReference type="ARBA" id="ARBA00023237"/>
    </source>
</evidence>
<evidence type="ECO:0000256" key="4">
    <source>
        <dbReference type="ARBA" id="ARBA00022452"/>
    </source>
</evidence>
<dbReference type="InterPro" id="IPR039426">
    <property type="entry name" value="TonB-dep_rcpt-like"/>
</dbReference>
<dbReference type="InterPro" id="IPR036942">
    <property type="entry name" value="Beta-barrel_TonB_sf"/>
</dbReference>
<proteinExistence type="inferred from homology"/>
<evidence type="ECO:0000313" key="13">
    <source>
        <dbReference type="Proteomes" id="UP001597128"/>
    </source>
</evidence>
<evidence type="ECO:0000256" key="2">
    <source>
        <dbReference type="ARBA" id="ARBA00009810"/>
    </source>
</evidence>
<evidence type="ECO:0000313" key="12">
    <source>
        <dbReference type="EMBL" id="MFD0914124.1"/>
    </source>
</evidence>
<keyword evidence="6 9" id="KW-0472">Membrane</keyword>
<evidence type="ECO:0000259" key="11">
    <source>
        <dbReference type="Pfam" id="PF07715"/>
    </source>
</evidence>
<dbReference type="InterPro" id="IPR037066">
    <property type="entry name" value="Plug_dom_sf"/>
</dbReference>
<dbReference type="Gene3D" id="2.40.170.20">
    <property type="entry name" value="TonB-dependent receptor, beta-barrel domain"/>
    <property type="match status" value="1"/>
</dbReference>
<evidence type="ECO:0000256" key="10">
    <source>
        <dbReference type="SAM" id="MobiDB-lite"/>
    </source>
</evidence>
<keyword evidence="13" id="KW-1185">Reference proteome</keyword>
<dbReference type="CDD" id="cd01347">
    <property type="entry name" value="ligand_gated_channel"/>
    <property type="match status" value="1"/>
</dbReference>
<dbReference type="PANTHER" id="PTHR30069:SF41">
    <property type="entry name" value="HEME_HEMOPEXIN UTILIZATION PROTEIN C"/>
    <property type="match status" value="1"/>
</dbReference>
<comment type="similarity">
    <text evidence="2 9">Belongs to the TonB-dependent receptor family.</text>
</comment>
<gene>
    <name evidence="12" type="ORF">ACFQ1Z_11240</name>
</gene>
<dbReference type="SUPFAM" id="SSF56935">
    <property type="entry name" value="Porins"/>
    <property type="match status" value="1"/>
</dbReference>
<feature type="domain" description="TonB-dependent receptor plug" evidence="11">
    <location>
        <begin position="103"/>
        <end position="202"/>
    </location>
</feature>
<organism evidence="12 13">
    <name type="scientific">Methylophilus luteus</name>
    <dbReference type="NCBI Taxonomy" id="640108"/>
    <lineage>
        <taxon>Bacteria</taxon>
        <taxon>Pseudomonadati</taxon>
        <taxon>Pseudomonadota</taxon>
        <taxon>Betaproteobacteria</taxon>
        <taxon>Nitrosomonadales</taxon>
        <taxon>Methylophilaceae</taxon>
        <taxon>Methylophilus</taxon>
    </lineage>
</organism>
<keyword evidence="7 12" id="KW-0675">Receptor</keyword>
<dbReference type="EMBL" id="JBHTKB010000002">
    <property type="protein sequence ID" value="MFD0914124.1"/>
    <property type="molecule type" value="Genomic_DNA"/>
</dbReference>
<evidence type="ECO:0000256" key="1">
    <source>
        <dbReference type="ARBA" id="ARBA00004571"/>
    </source>
</evidence>
<feature type="region of interest" description="Disordered" evidence="10">
    <location>
        <begin position="47"/>
        <end position="81"/>
    </location>
</feature>
<keyword evidence="8 9" id="KW-0998">Cell outer membrane</keyword>
<name>A0ABW3F6Q0_9PROT</name>
<dbReference type="PROSITE" id="PS52016">
    <property type="entry name" value="TONB_DEPENDENT_REC_3"/>
    <property type="match status" value="1"/>
</dbReference>
<protein>
    <submittedName>
        <fullName evidence="12">TonB-dependent receptor plug domain-containing protein</fullName>
    </submittedName>
</protein>
<keyword evidence="5 9" id="KW-0812">Transmembrane</keyword>
<evidence type="ECO:0000256" key="9">
    <source>
        <dbReference type="PROSITE-ProRule" id="PRU01360"/>
    </source>
</evidence>
<dbReference type="RefSeq" id="WP_379057684.1">
    <property type="nucleotide sequence ID" value="NZ_JBHTKB010000002.1"/>
</dbReference>
<keyword evidence="3 9" id="KW-0813">Transport</keyword>
<accession>A0ABW3F6Q0</accession>
<comment type="caution">
    <text evidence="12">The sequence shown here is derived from an EMBL/GenBank/DDBJ whole genome shotgun (WGS) entry which is preliminary data.</text>
</comment>
<dbReference type="Pfam" id="PF07715">
    <property type="entry name" value="Plug"/>
    <property type="match status" value="1"/>
</dbReference>
<evidence type="ECO:0000256" key="5">
    <source>
        <dbReference type="ARBA" id="ARBA00022692"/>
    </source>
</evidence>
<comment type="subcellular location">
    <subcellularLocation>
        <location evidence="1 9">Cell outer membrane</location>
        <topology evidence="1 9">Multi-pass membrane protein</topology>
    </subcellularLocation>
</comment>
<evidence type="ECO:0000256" key="6">
    <source>
        <dbReference type="ARBA" id="ARBA00023136"/>
    </source>
</evidence>
<dbReference type="Proteomes" id="UP001597128">
    <property type="component" value="Unassembled WGS sequence"/>
</dbReference>
<dbReference type="InterPro" id="IPR012910">
    <property type="entry name" value="Plug_dom"/>
</dbReference>
<sequence length="785" mass="86283">MAGFDRVWLHTTRKVYCSLSKVGKALAFLLFISFMICGRNTQAADETSEADIQAHPVASESTDKQNKQASQKTKPDAEDADVLPEVSVTDKRVKEESGIDPALPITTITSEQLERSQSSNIFEAVKSAPGVSVTGGPRASGMTFSIRGYSDNEDVMVRVDGAQKGFEKYRMGGTFVEPELLKSIEIQRGPQITSGSGSLGGTIIAQTKNAADFLKPGQTVGAKAKFGYGNNNDEYSRSYMLFARPDERIDILYNYSNRQSNNITLADGTKLDSSAIESISKLLKVSIFPTEDIELSTSLVSFDDTGLQPYDTTGGQPGTFGNVIRSIDDFSWTQTFAYRPDHPWVNFKATAGGGHTKLHDLIKPGMSSINPVCTPTPSSPCPGNLNDYYNYKTKTIDLNNTSVLYKSASTQVSLLAGYQYNESERTIERFFDDPNSPQAAGFPNGFNPGAPPGTKSYNAYYVQPHFQLGQVSIKPGYRRDDYKVEAAGQTLALLSPFNQSSTYEFTQETLSLGLAYDFFPRASAQQLTLYSNYGQGFRPPLIDEVFSQGPRSFSRCLRSSVLIPGITMADGPASGICGDLYQPQTSESTEAGISYQNPHLLNTDLGITSKLNFYHIYTSHLLSSLRENADRTITQDGWERRNGVEFESFVQYHSWFMRGSYSRINGKLFDGGAFVPLYTVPGNTLNINIGTELTKTLDVNLTYRKVGERVIATRTSAISPFVFGTQDGYEVWSAGVHWQAAPTVGMRLIAENLTNKQYRLDAGSLGGLGMFAAGRNIKFFVEMTY</sequence>
<evidence type="ECO:0000256" key="3">
    <source>
        <dbReference type="ARBA" id="ARBA00022448"/>
    </source>
</evidence>
<keyword evidence="4 9" id="KW-1134">Transmembrane beta strand</keyword>
<dbReference type="PANTHER" id="PTHR30069">
    <property type="entry name" value="TONB-DEPENDENT OUTER MEMBRANE RECEPTOR"/>
    <property type="match status" value="1"/>
</dbReference>